<protein>
    <submittedName>
        <fullName evidence="2">Uncharacterized protein</fullName>
    </submittedName>
</protein>
<feature type="compositionally biased region" description="Low complexity" evidence="1">
    <location>
        <begin position="79"/>
        <end position="91"/>
    </location>
</feature>
<feature type="region of interest" description="Disordered" evidence="1">
    <location>
        <begin position="79"/>
        <end position="106"/>
    </location>
</feature>
<accession>A0A397HSX3</accession>
<organism evidence="2 3">
    <name type="scientific">Diversispora epigaea</name>
    <dbReference type="NCBI Taxonomy" id="1348612"/>
    <lineage>
        <taxon>Eukaryota</taxon>
        <taxon>Fungi</taxon>
        <taxon>Fungi incertae sedis</taxon>
        <taxon>Mucoromycota</taxon>
        <taxon>Glomeromycotina</taxon>
        <taxon>Glomeromycetes</taxon>
        <taxon>Diversisporales</taxon>
        <taxon>Diversisporaceae</taxon>
        <taxon>Diversispora</taxon>
    </lineage>
</organism>
<comment type="caution">
    <text evidence="2">The sequence shown here is derived from an EMBL/GenBank/DDBJ whole genome shotgun (WGS) entry which is preliminary data.</text>
</comment>
<dbReference type="EMBL" id="PQFF01000297">
    <property type="protein sequence ID" value="RHZ64414.1"/>
    <property type="molecule type" value="Genomic_DNA"/>
</dbReference>
<keyword evidence="3" id="KW-1185">Reference proteome</keyword>
<dbReference type="Proteomes" id="UP000266861">
    <property type="component" value="Unassembled WGS sequence"/>
</dbReference>
<sequence length="106" mass="13021">MATLVALSLIHDLYKRNNTVINFDENSCYFKNKRTKIVFRKPTIFFPCLEVLQKHQQHILIFTYKWSIRFNIIDRNYENNSNEIDNNNNQRQRQREDVERQRNLDE</sequence>
<evidence type="ECO:0000313" key="2">
    <source>
        <dbReference type="EMBL" id="RHZ64414.1"/>
    </source>
</evidence>
<reference evidence="2 3" key="1">
    <citation type="submission" date="2018-08" db="EMBL/GenBank/DDBJ databases">
        <title>Genome and evolution of the arbuscular mycorrhizal fungus Diversispora epigaea (formerly Glomus versiforme) and its bacterial endosymbionts.</title>
        <authorList>
            <person name="Sun X."/>
            <person name="Fei Z."/>
            <person name="Harrison M."/>
        </authorList>
    </citation>
    <scope>NUCLEOTIDE SEQUENCE [LARGE SCALE GENOMIC DNA]</scope>
    <source>
        <strain evidence="2 3">IT104</strain>
    </source>
</reference>
<name>A0A397HSX3_9GLOM</name>
<feature type="compositionally biased region" description="Basic and acidic residues" evidence="1">
    <location>
        <begin position="93"/>
        <end position="106"/>
    </location>
</feature>
<evidence type="ECO:0000313" key="3">
    <source>
        <dbReference type="Proteomes" id="UP000266861"/>
    </source>
</evidence>
<evidence type="ECO:0000256" key="1">
    <source>
        <dbReference type="SAM" id="MobiDB-lite"/>
    </source>
</evidence>
<proteinExistence type="predicted"/>
<dbReference type="AlphaFoldDB" id="A0A397HSX3"/>
<gene>
    <name evidence="2" type="ORF">Glove_325g12</name>
</gene>